<gene>
    <name evidence="3" type="ORF">SAMN06273572_101833</name>
</gene>
<protein>
    <submittedName>
        <fullName evidence="3">Uncharacterized conserved protein YecT, DUF1311 family</fullName>
    </submittedName>
</protein>
<evidence type="ECO:0000259" key="2">
    <source>
        <dbReference type="Pfam" id="PF07007"/>
    </source>
</evidence>
<organism evidence="3 4">
    <name type="scientific">Pontivivens marinum</name>
    <dbReference type="NCBI Taxonomy" id="1690039"/>
    <lineage>
        <taxon>Bacteria</taxon>
        <taxon>Pseudomonadati</taxon>
        <taxon>Pseudomonadota</taxon>
        <taxon>Alphaproteobacteria</taxon>
        <taxon>Rhodobacterales</taxon>
        <taxon>Paracoccaceae</taxon>
        <taxon>Pontivivens</taxon>
    </lineage>
</organism>
<dbReference type="Gene3D" id="1.20.1270.180">
    <property type="match status" value="1"/>
</dbReference>
<accession>A0A2C9CRH5</accession>
<keyword evidence="1" id="KW-0732">Signal</keyword>
<proteinExistence type="predicted"/>
<dbReference type="OrthoDB" id="7340239at2"/>
<dbReference type="EMBL" id="OCTN01000001">
    <property type="protein sequence ID" value="SOH92979.1"/>
    <property type="molecule type" value="Genomic_DNA"/>
</dbReference>
<keyword evidence="4" id="KW-1185">Reference proteome</keyword>
<evidence type="ECO:0000313" key="4">
    <source>
        <dbReference type="Proteomes" id="UP000220034"/>
    </source>
</evidence>
<evidence type="ECO:0000313" key="3">
    <source>
        <dbReference type="EMBL" id="SOH92979.1"/>
    </source>
</evidence>
<feature type="signal peptide" evidence="1">
    <location>
        <begin position="1"/>
        <end position="32"/>
    </location>
</feature>
<dbReference type="RefSeq" id="WP_097928522.1">
    <property type="nucleotide sequence ID" value="NZ_OCTN01000001.1"/>
</dbReference>
<sequence length="177" mass="18791">MLYGTQLTRLDFARGAALAVAALCASVGPVSAQDLEFDAEIVAQCAARDGDSRGCIGRAANACMKDSVGGESTVGMGGCLDRELQVWDGMLNTEYQRVVAVMERRDAEGADYNVPPMQPALRDMQRAWVAYRDATCDFERAQWGGGTGGGPATLGCLMRLTAEQALYLSTEGLPDGQ</sequence>
<feature type="domain" description="Lysozyme inhibitor LprI-like N-terminal" evidence="2">
    <location>
        <begin position="63"/>
        <end position="168"/>
    </location>
</feature>
<dbReference type="InterPro" id="IPR009739">
    <property type="entry name" value="LprI-like_N"/>
</dbReference>
<evidence type="ECO:0000256" key="1">
    <source>
        <dbReference type="SAM" id="SignalP"/>
    </source>
</evidence>
<dbReference type="Proteomes" id="UP000220034">
    <property type="component" value="Unassembled WGS sequence"/>
</dbReference>
<dbReference type="AlphaFoldDB" id="A0A2C9CRH5"/>
<reference evidence="4" key="1">
    <citation type="submission" date="2017-09" db="EMBL/GenBank/DDBJ databases">
        <authorList>
            <person name="Varghese N."/>
            <person name="Submissions S."/>
        </authorList>
    </citation>
    <scope>NUCLEOTIDE SEQUENCE [LARGE SCALE GENOMIC DNA]</scope>
    <source>
        <strain evidence="4">C7</strain>
    </source>
</reference>
<feature type="chain" id="PRO_5012677325" evidence="1">
    <location>
        <begin position="33"/>
        <end position="177"/>
    </location>
</feature>
<dbReference type="Pfam" id="PF07007">
    <property type="entry name" value="LprI"/>
    <property type="match status" value="1"/>
</dbReference>
<name>A0A2C9CRH5_9RHOB</name>